<evidence type="ECO:0000256" key="1">
    <source>
        <dbReference type="ARBA" id="ARBA00023015"/>
    </source>
</evidence>
<gene>
    <name evidence="6" type="ORF">Pph01_36960</name>
</gene>
<dbReference type="InterPro" id="IPR000843">
    <property type="entry name" value="HTH_LacI"/>
</dbReference>
<evidence type="ECO:0000313" key="6">
    <source>
        <dbReference type="EMBL" id="GII38693.1"/>
    </source>
</evidence>
<dbReference type="GO" id="GO:0000976">
    <property type="term" value="F:transcription cis-regulatory region binding"/>
    <property type="evidence" value="ECO:0007669"/>
    <property type="project" value="TreeGrafter"/>
</dbReference>
<dbReference type="InterPro" id="IPR010982">
    <property type="entry name" value="Lambda_DNA-bd_dom_sf"/>
</dbReference>
<dbReference type="SUPFAM" id="SSF53822">
    <property type="entry name" value="Periplasmic binding protein-like I"/>
    <property type="match status" value="1"/>
</dbReference>
<dbReference type="Pfam" id="PF00356">
    <property type="entry name" value="LacI"/>
    <property type="match status" value="1"/>
</dbReference>
<comment type="caution">
    <text evidence="6">The sequence shown here is derived from an EMBL/GenBank/DDBJ whole genome shotgun (WGS) entry which is preliminary data.</text>
</comment>
<dbReference type="AlphaFoldDB" id="A0A8J3U4Z1"/>
<keyword evidence="7" id="KW-1185">Reference proteome</keyword>
<sequence length="380" mass="39575">MTRRLAEVAKKVGVSEATVSRVLNGKPGVSETTRETVLTALDVLGYERPTQLRGDRGRLVGLVLPELQNPIFPAFAEIVGGALAQQGFTAVLCTRTVGGVSESDYVDLLLQQHVSGIVFAGGQYAQGDAPHDHYERVLDRKLPAVLVNAAVEHLGFPQVSCDDAAAAEMALSHLFALGHRRIGMLLGAPDHEPSRLKLAAYRAFAEANDLELPADHVEHTMFSVEGGHAGAARLIKAGVTGVICASDVLALGAIRAARRAGLAVPEDFSVIGYDDSALMNCIDPPLTTVRQPIDAMGRAAVELLVAQIDAAIVPANELLFEPELVVRSSTAPAPRSVRQGSAGSPSLPAGRSASASSASSVTPGSSAAGSAPRRPAARAE</sequence>
<dbReference type="PROSITE" id="PS50932">
    <property type="entry name" value="HTH_LACI_2"/>
    <property type="match status" value="1"/>
</dbReference>
<dbReference type="Pfam" id="PF13377">
    <property type="entry name" value="Peripla_BP_3"/>
    <property type="match status" value="1"/>
</dbReference>
<dbReference type="InterPro" id="IPR028082">
    <property type="entry name" value="Peripla_BP_I"/>
</dbReference>
<feature type="region of interest" description="Disordered" evidence="4">
    <location>
        <begin position="330"/>
        <end position="380"/>
    </location>
</feature>
<evidence type="ECO:0000256" key="3">
    <source>
        <dbReference type="ARBA" id="ARBA00023163"/>
    </source>
</evidence>
<dbReference type="InterPro" id="IPR046335">
    <property type="entry name" value="LacI/GalR-like_sensor"/>
</dbReference>
<proteinExistence type="predicted"/>
<dbReference type="EMBL" id="BOOP01000015">
    <property type="protein sequence ID" value="GII38693.1"/>
    <property type="molecule type" value="Genomic_DNA"/>
</dbReference>
<feature type="domain" description="HTH lacI-type" evidence="5">
    <location>
        <begin position="3"/>
        <end position="57"/>
    </location>
</feature>
<evidence type="ECO:0000256" key="2">
    <source>
        <dbReference type="ARBA" id="ARBA00023125"/>
    </source>
</evidence>
<keyword evidence="2" id="KW-0238">DNA-binding</keyword>
<dbReference type="CDD" id="cd01392">
    <property type="entry name" value="HTH_LacI"/>
    <property type="match status" value="1"/>
</dbReference>
<dbReference type="CDD" id="cd06292">
    <property type="entry name" value="PBP1_AglR_RafR-like"/>
    <property type="match status" value="1"/>
</dbReference>
<dbReference type="Gene3D" id="1.10.260.40">
    <property type="entry name" value="lambda repressor-like DNA-binding domains"/>
    <property type="match status" value="1"/>
</dbReference>
<accession>A0A8J3U4Z1</accession>
<evidence type="ECO:0000313" key="7">
    <source>
        <dbReference type="Proteomes" id="UP000622547"/>
    </source>
</evidence>
<keyword evidence="3" id="KW-0804">Transcription</keyword>
<dbReference type="Proteomes" id="UP000622547">
    <property type="component" value="Unassembled WGS sequence"/>
</dbReference>
<evidence type="ECO:0000259" key="5">
    <source>
        <dbReference type="PROSITE" id="PS50932"/>
    </source>
</evidence>
<dbReference type="RefSeq" id="WP_204074319.1">
    <property type="nucleotide sequence ID" value="NZ_BAABHI010000031.1"/>
</dbReference>
<dbReference type="SMART" id="SM00354">
    <property type="entry name" value="HTH_LACI"/>
    <property type="match status" value="1"/>
</dbReference>
<dbReference type="GO" id="GO:0003700">
    <property type="term" value="F:DNA-binding transcription factor activity"/>
    <property type="evidence" value="ECO:0007669"/>
    <property type="project" value="TreeGrafter"/>
</dbReference>
<dbReference type="PROSITE" id="PS00356">
    <property type="entry name" value="HTH_LACI_1"/>
    <property type="match status" value="1"/>
</dbReference>
<dbReference type="PANTHER" id="PTHR30146">
    <property type="entry name" value="LACI-RELATED TRANSCRIPTIONAL REPRESSOR"/>
    <property type="match status" value="1"/>
</dbReference>
<evidence type="ECO:0000256" key="4">
    <source>
        <dbReference type="SAM" id="MobiDB-lite"/>
    </source>
</evidence>
<protein>
    <submittedName>
        <fullName evidence="6">LacI family transcriptional regulator</fullName>
    </submittedName>
</protein>
<feature type="compositionally biased region" description="Low complexity" evidence="4">
    <location>
        <begin position="340"/>
        <end position="374"/>
    </location>
</feature>
<dbReference type="SUPFAM" id="SSF47413">
    <property type="entry name" value="lambda repressor-like DNA-binding domains"/>
    <property type="match status" value="1"/>
</dbReference>
<dbReference type="Gene3D" id="3.40.50.2300">
    <property type="match status" value="2"/>
</dbReference>
<reference evidence="6 7" key="1">
    <citation type="submission" date="2021-01" db="EMBL/GenBank/DDBJ databases">
        <title>Whole genome shotgun sequence of Planotetraspora phitsanulokensis NBRC 104273.</title>
        <authorList>
            <person name="Komaki H."/>
            <person name="Tamura T."/>
        </authorList>
    </citation>
    <scope>NUCLEOTIDE SEQUENCE [LARGE SCALE GENOMIC DNA]</scope>
    <source>
        <strain evidence="6 7">NBRC 104273</strain>
    </source>
</reference>
<dbReference type="PANTHER" id="PTHR30146:SF153">
    <property type="entry name" value="LACTOSE OPERON REPRESSOR"/>
    <property type="match status" value="1"/>
</dbReference>
<keyword evidence="1" id="KW-0805">Transcription regulation</keyword>
<organism evidence="6 7">
    <name type="scientific">Planotetraspora phitsanulokensis</name>
    <dbReference type="NCBI Taxonomy" id="575192"/>
    <lineage>
        <taxon>Bacteria</taxon>
        <taxon>Bacillati</taxon>
        <taxon>Actinomycetota</taxon>
        <taxon>Actinomycetes</taxon>
        <taxon>Streptosporangiales</taxon>
        <taxon>Streptosporangiaceae</taxon>
        <taxon>Planotetraspora</taxon>
    </lineage>
</organism>
<name>A0A8J3U4Z1_9ACTN</name>